<dbReference type="HOGENOM" id="CLU_368812_0_0_1"/>
<organism evidence="2 3">
    <name type="scientific">Cryptococcus neoformans (strain H99 / ATCC 208821 / CBS 10515 / FGSC 9487)</name>
    <name type="common">Cryptococcus neoformans var. grubii serotype A</name>
    <dbReference type="NCBI Taxonomy" id="235443"/>
    <lineage>
        <taxon>Eukaryota</taxon>
        <taxon>Fungi</taxon>
        <taxon>Dikarya</taxon>
        <taxon>Basidiomycota</taxon>
        <taxon>Agaricomycotina</taxon>
        <taxon>Tremellomycetes</taxon>
        <taxon>Tremellales</taxon>
        <taxon>Cryptococcaceae</taxon>
        <taxon>Cryptococcus</taxon>
        <taxon>Cryptococcus neoformans species complex</taxon>
    </lineage>
</organism>
<sequence length="762" mass="84349">MPATLSPSLSPHLSSDVLSPILRLPPELIDHLLTLVPPSLLQLTALSLLKVFPEHNISKRHLWRHIVIYRAGQLMPLWKKLKEDEAMRVGARTFALQSWQGDADILNNVMRRLDNINTLMLNIGTNFAPEHLQEMFGGPRMKLERMELRFRPYVEQASYYQFLAGSYFDTAIETLTRQWPVCPNFTHISIIQDLPPRSTAPNTARNSATSSLANSFADLRMADTAAASTAPSSDSEEASGVSTPPTSVDDPDPNPTDAGWSKAYTGHGPFGNPFLNEKLGITRPKHFAQPIVFFDIQCLAHFGAAPVAANLTHLRLRVPSRDLAKVLIMPPPRGSYNQVLFPELRYLDISTTNVRLDTTLSALLKQYSKLEHLVLDRVNLFGFTAREKGLELCNDLGMVIVNAGLTRSKEKERQIAAWEVAERVRMAEAAAEAARQVEARQRQQEDHQGDRETEEDRRAREAQEEIQRNLELMRSRRGHRSAAHSTFSLRDRRRTGTSTSTASSSANNLPLPPQDKLYMVLPPLPTLKTISIGGEAHTLPASKVAQWENQFHAGWMEGLERILGWATHLADKYDRGKRKAEEWVVKERRKNGDGSNSTTGAGGSSIAKGKGKGKTSSSSSSATAAKALPKPPTDIRLFRFPLPSETVSCPNNEGEGENCVTEHEKPGPFNLTAGLIEVIPSSPSDRSYLNPYREALADAQLYKDRQEGVGAPCVFCTIPDCEGPARRGAEGEKVDGRGGMGGKHREGCGHMVGRRTWGWEGF</sequence>
<gene>
    <name evidence="2" type="ORF">CNAG_05407</name>
</gene>
<name>J9W3Q0_CRYN9</name>
<accession>J9W3Q0</accession>
<dbReference type="OrthoDB" id="3353982at2759"/>
<dbReference type="GeneID" id="23888725"/>
<feature type="region of interest" description="Disordered" evidence="1">
    <location>
        <begin position="224"/>
        <end position="263"/>
    </location>
</feature>
<evidence type="ECO:0008006" key="4">
    <source>
        <dbReference type="Google" id="ProtNLM"/>
    </source>
</evidence>
<feature type="region of interest" description="Disordered" evidence="1">
    <location>
        <begin position="726"/>
        <end position="747"/>
    </location>
</feature>
<feature type="region of interest" description="Disordered" evidence="1">
    <location>
        <begin position="576"/>
        <end position="628"/>
    </location>
</feature>
<keyword evidence="3" id="KW-1185">Reference proteome</keyword>
<evidence type="ECO:0000313" key="3">
    <source>
        <dbReference type="Proteomes" id="UP000010091"/>
    </source>
</evidence>
<feature type="compositionally biased region" description="Basic and acidic residues" evidence="1">
    <location>
        <begin position="435"/>
        <end position="474"/>
    </location>
</feature>
<dbReference type="VEuPathDB" id="FungiDB:CNAG_05407"/>
<proteinExistence type="predicted"/>
<evidence type="ECO:0000313" key="2">
    <source>
        <dbReference type="EMBL" id="AFR98835.1"/>
    </source>
</evidence>
<feature type="compositionally biased region" description="Low complexity" evidence="1">
    <location>
        <begin position="224"/>
        <end position="248"/>
    </location>
</feature>
<evidence type="ECO:0000256" key="1">
    <source>
        <dbReference type="SAM" id="MobiDB-lite"/>
    </source>
</evidence>
<feature type="compositionally biased region" description="Basic and acidic residues" evidence="1">
    <location>
        <begin position="576"/>
        <end position="592"/>
    </location>
</feature>
<protein>
    <recommendedName>
        <fullName evidence="4">F-box domain-containing protein</fullName>
    </recommendedName>
</protein>
<feature type="compositionally biased region" description="Low complexity" evidence="1">
    <location>
        <begin position="594"/>
        <end position="627"/>
    </location>
</feature>
<dbReference type="AlphaFoldDB" id="J9W3Q0"/>
<reference evidence="2 3" key="1">
    <citation type="journal article" date="2014" name="PLoS Genet.">
        <title>Analysis of the genome and transcriptome of Cryptococcus neoformans var. grubii reveals complex RNA expression and microevolution leading to virulence attenuation.</title>
        <authorList>
            <person name="Janbon G."/>
            <person name="Ormerod K.L."/>
            <person name="Paulet D."/>
            <person name="Byrnes E.J.III."/>
            <person name="Yadav V."/>
            <person name="Chatterjee G."/>
            <person name="Mullapudi N."/>
            <person name="Hon C.C."/>
            <person name="Billmyre R.B."/>
            <person name="Brunel F."/>
            <person name="Bahn Y.S."/>
            <person name="Chen W."/>
            <person name="Chen Y."/>
            <person name="Chow E.W."/>
            <person name="Coppee J.Y."/>
            <person name="Floyd-Averette A."/>
            <person name="Gaillardin C."/>
            <person name="Gerik K.J."/>
            <person name="Goldberg J."/>
            <person name="Gonzalez-Hilarion S."/>
            <person name="Gujja S."/>
            <person name="Hamlin J.L."/>
            <person name="Hsueh Y.P."/>
            <person name="Ianiri G."/>
            <person name="Jones S."/>
            <person name="Kodira C.D."/>
            <person name="Kozubowski L."/>
            <person name="Lam W."/>
            <person name="Marra M."/>
            <person name="Mesner L.D."/>
            <person name="Mieczkowski P.A."/>
            <person name="Moyrand F."/>
            <person name="Nielsen K."/>
            <person name="Proux C."/>
            <person name="Rossignol T."/>
            <person name="Schein J.E."/>
            <person name="Sun S."/>
            <person name="Wollschlaeger C."/>
            <person name="Wood I.A."/>
            <person name="Zeng Q."/>
            <person name="Neuveglise C."/>
            <person name="Newlon C.S."/>
            <person name="Perfect J.R."/>
            <person name="Lodge J.K."/>
            <person name="Idnurm A."/>
            <person name="Stajich J.E."/>
            <person name="Kronstad J.W."/>
            <person name="Sanyal K."/>
            <person name="Heitman J."/>
            <person name="Fraser J.A."/>
            <person name="Cuomo C.A."/>
            <person name="Dietrich F.S."/>
        </authorList>
    </citation>
    <scope>NUCLEOTIDE SEQUENCE [LARGE SCALE GENOMIC DNA]</scope>
    <source>
        <strain evidence="3">H99 / ATCC 208821 / CBS 10515 / FGSC 9487</strain>
    </source>
</reference>
<dbReference type="KEGG" id="cng:CNAG_05407"/>
<dbReference type="Proteomes" id="UP000010091">
    <property type="component" value="Chromosome 14"/>
</dbReference>
<feature type="region of interest" description="Disordered" evidence="1">
    <location>
        <begin position="435"/>
        <end position="513"/>
    </location>
</feature>
<feature type="compositionally biased region" description="Basic and acidic residues" evidence="1">
    <location>
        <begin position="726"/>
        <end position="736"/>
    </location>
</feature>
<dbReference type="EMBL" id="CP003833">
    <property type="protein sequence ID" value="AFR98835.1"/>
    <property type="molecule type" value="Genomic_DNA"/>
</dbReference>
<dbReference type="RefSeq" id="XP_012053750.1">
    <property type="nucleotide sequence ID" value="XM_012198360.1"/>
</dbReference>
<feature type="compositionally biased region" description="Low complexity" evidence="1">
    <location>
        <begin position="496"/>
        <end position="505"/>
    </location>
</feature>